<evidence type="ECO:0000313" key="3">
    <source>
        <dbReference type="EMBL" id="KAK9801317.1"/>
    </source>
</evidence>
<dbReference type="AlphaFoldDB" id="A0AAW1NZZ1"/>
<accession>A0AAW1NZZ1</accession>
<organism evidence="3 4">
    <name type="scientific">Symbiochloris irregularis</name>
    <dbReference type="NCBI Taxonomy" id="706552"/>
    <lineage>
        <taxon>Eukaryota</taxon>
        <taxon>Viridiplantae</taxon>
        <taxon>Chlorophyta</taxon>
        <taxon>core chlorophytes</taxon>
        <taxon>Trebouxiophyceae</taxon>
        <taxon>Trebouxiales</taxon>
        <taxon>Trebouxiaceae</taxon>
        <taxon>Symbiochloris</taxon>
    </lineage>
</organism>
<keyword evidence="4" id="KW-1185">Reference proteome</keyword>
<keyword evidence="2" id="KW-0732">Signal</keyword>
<feature type="region of interest" description="Disordered" evidence="1">
    <location>
        <begin position="555"/>
        <end position="579"/>
    </location>
</feature>
<evidence type="ECO:0000256" key="2">
    <source>
        <dbReference type="SAM" id="SignalP"/>
    </source>
</evidence>
<dbReference type="Proteomes" id="UP001465755">
    <property type="component" value="Unassembled WGS sequence"/>
</dbReference>
<proteinExistence type="predicted"/>
<protein>
    <submittedName>
        <fullName evidence="3">Uncharacterized protein</fullName>
    </submittedName>
</protein>
<feature type="compositionally biased region" description="Polar residues" evidence="1">
    <location>
        <begin position="300"/>
        <end position="312"/>
    </location>
</feature>
<feature type="compositionally biased region" description="Basic residues" evidence="1">
    <location>
        <begin position="331"/>
        <end position="348"/>
    </location>
</feature>
<sequence length="579" mass="59324">MSFGAQPLRSYCLIILTSALICATHIAGYVPKEAARRGAERIHNRPLIQATEHWTNVPRGPLTTAASSIQPARSLLASSAPPTSISGDPSAPTTISGGPSDPSAPTVSGGPSALSSPPPISRPPLPPSSSPHQASPPPPTAEPSPPPKGLLPPPPESPGLPPKSTSPPPKSPPPPSSPPQSPKAPISPPPPPPPPGPYQETPSSPVDQFAQVQCDGPSAGGLDNQNVSIPVRGSLLFRIQGNTCAVLPRIPSFLNPGTRYDVQVYGRRTADGTPEVNTSILAALLPSGVKITIPISSGQQSGDVAVTSSTGSGRRLHGTSEAFHDDILPSRPHRSSHPLQPRKYHSRRGLQQSGDQTPYTIILTATRCNGTPVADATDVTADLAYSLRGATIGLTQSSSGSNIYTGTVNLDTALGNNYTYAVSVTVPFCNAAQAQIQQVCRNTGADSVTAAEDLTGSCQTFLANQQDAEPTVQVTRACTLIGVSLQTLCTSTRGLSCDAVTQKNFEITVAGSARIPGASPNPFRATNSGAVIYQGTVNGQSGQYSVPITLEVPPGNGGCSIPPSPGAGSSTSPPIATGG</sequence>
<feature type="chain" id="PRO_5043810993" evidence="2">
    <location>
        <begin position="24"/>
        <end position="579"/>
    </location>
</feature>
<evidence type="ECO:0000313" key="4">
    <source>
        <dbReference type="Proteomes" id="UP001465755"/>
    </source>
</evidence>
<feature type="region of interest" description="Disordered" evidence="1">
    <location>
        <begin position="75"/>
        <end position="225"/>
    </location>
</feature>
<comment type="caution">
    <text evidence="3">The sequence shown here is derived from an EMBL/GenBank/DDBJ whole genome shotgun (WGS) entry which is preliminary data.</text>
</comment>
<name>A0AAW1NZZ1_9CHLO</name>
<evidence type="ECO:0000256" key="1">
    <source>
        <dbReference type="SAM" id="MobiDB-lite"/>
    </source>
</evidence>
<reference evidence="3 4" key="1">
    <citation type="journal article" date="2024" name="Nat. Commun.">
        <title>Phylogenomics reveals the evolutionary origins of lichenization in chlorophyte algae.</title>
        <authorList>
            <person name="Puginier C."/>
            <person name="Libourel C."/>
            <person name="Otte J."/>
            <person name="Skaloud P."/>
            <person name="Haon M."/>
            <person name="Grisel S."/>
            <person name="Petersen M."/>
            <person name="Berrin J.G."/>
            <person name="Delaux P.M."/>
            <person name="Dal Grande F."/>
            <person name="Keller J."/>
        </authorList>
    </citation>
    <scope>NUCLEOTIDE SEQUENCE [LARGE SCALE GENOMIC DNA]</scope>
    <source>
        <strain evidence="3 4">SAG 2036</strain>
    </source>
</reference>
<feature type="signal peptide" evidence="2">
    <location>
        <begin position="1"/>
        <end position="23"/>
    </location>
</feature>
<feature type="compositionally biased region" description="Polar residues" evidence="1">
    <location>
        <begin position="75"/>
        <end position="97"/>
    </location>
</feature>
<dbReference type="PRINTS" id="PR01217">
    <property type="entry name" value="PRICHEXTENSN"/>
</dbReference>
<feature type="region of interest" description="Disordered" evidence="1">
    <location>
        <begin position="300"/>
        <end position="356"/>
    </location>
</feature>
<feature type="compositionally biased region" description="Low complexity" evidence="1">
    <location>
        <begin position="566"/>
        <end position="579"/>
    </location>
</feature>
<dbReference type="EMBL" id="JALJOQ010000077">
    <property type="protein sequence ID" value="KAK9801317.1"/>
    <property type="molecule type" value="Genomic_DNA"/>
</dbReference>
<gene>
    <name evidence="3" type="ORF">WJX73_001508</name>
</gene>
<feature type="compositionally biased region" description="Pro residues" evidence="1">
    <location>
        <begin position="116"/>
        <end position="197"/>
    </location>
</feature>